<reference evidence="5 6" key="1">
    <citation type="submission" date="2020-03" db="EMBL/GenBank/DDBJ databases">
        <title>Assessment of the enzymatic potential of alkaline-tolerant lipase obtained from Bacillus luteus H11 (technogenic soil) for the bioremediation of saline soils contaminated with petroleum substances.</title>
        <authorList>
            <person name="Kalwasinska A."/>
        </authorList>
    </citation>
    <scope>NUCLEOTIDE SEQUENCE [LARGE SCALE GENOMIC DNA]</scope>
    <source>
        <strain evidence="5 6">H11</strain>
    </source>
</reference>
<dbReference type="InterPro" id="IPR032466">
    <property type="entry name" value="Metal_Hydrolase"/>
</dbReference>
<dbReference type="CDD" id="cd01298">
    <property type="entry name" value="ATZ_TRZ_like"/>
    <property type="match status" value="1"/>
</dbReference>
<dbReference type="PANTHER" id="PTHR43794:SF11">
    <property type="entry name" value="AMIDOHYDROLASE-RELATED DOMAIN-CONTAINING PROTEIN"/>
    <property type="match status" value="1"/>
</dbReference>
<dbReference type="InterPro" id="IPR011059">
    <property type="entry name" value="Metal-dep_hydrolase_composite"/>
</dbReference>
<dbReference type="GO" id="GO:0019239">
    <property type="term" value="F:deaminase activity"/>
    <property type="evidence" value="ECO:0007669"/>
    <property type="project" value="UniProtKB-ARBA"/>
</dbReference>
<evidence type="ECO:0000256" key="2">
    <source>
        <dbReference type="ARBA" id="ARBA00022801"/>
    </source>
</evidence>
<dbReference type="InterPro" id="IPR050287">
    <property type="entry name" value="MTA/SAH_deaminase"/>
</dbReference>
<evidence type="ECO:0000313" key="5">
    <source>
        <dbReference type="EMBL" id="NJP38904.1"/>
    </source>
</evidence>
<proteinExistence type="predicted"/>
<dbReference type="GO" id="GO:0016814">
    <property type="term" value="F:hydrolase activity, acting on carbon-nitrogen (but not peptide) bonds, in cyclic amidines"/>
    <property type="evidence" value="ECO:0007669"/>
    <property type="project" value="UniProtKB-ARBA"/>
</dbReference>
<dbReference type="SUPFAM" id="SSF51338">
    <property type="entry name" value="Composite domain of metallo-dependent hydrolases"/>
    <property type="match status" value="1"/>
</dbReference>
<protein>
    <submittedName>
        <fullName evidence="5">Amidohydrolase</fullName>
    </submittedName>
</protein>
<keyword evidence="6" id="KW-1185">Reference proteome</keyword>
<gene>
    <name evidence="5" type="ORF">HCN83_15155</name>
</gene>
<accession>A0A969TY69</accession>
<evidence type="ECO:0000256" key="3">
    <source>
        <dbReference type="ARBA" id="ARBA00022833"/>
    </source>
</evidence>
<dbReference type="EMBL" id="JAATHJ010000033">
    <property type="protein sequence ID" value="NJP38904.1"/>
    <property type="molecule type" value="Genomic_DNA"/>
</dbReference>
<dbReference type="Gene3D" id="3.20.20.140">
    <property type="entry name" value="Metal-dependent hydrolases"/>
    <property type="match status" value="1"/>
</dbReference>
<evidence type="ECO:0000256" key="1">
    <source>
        <dbReference type="ARBA" id="ARBA00022723"/>
    </source>
</evidence>
<dbReference type="PANTHER" id="PTHR43794">
    <property type="entry name" value="AMINOHYDROLASE SSNA-RELATED"/>
    <property type="match status" value="1"/>
</dbReference>
<dbReference type="FunFam" id="3.20.20.140:FF:000014">
    <property type="entry name" value="5-methylthioadenosine/S-adenosylhomocysteine deaminase"/>
    <property type="match status" value="1"/>
</dbReference>
<sequence>MNATIIKNGVVLTPGKRAERKDIRITGKTIDQIASVIQPTREDSVVDASGKLVTPGFVNTHTHTGSTLLRGAGGGLPLQEWLRTVMWPAEATFTETTVRAASDLAMAEMIRSGTTMFMDMYHLDMLHLAERVTEVGMKAVLGRGMIALDGRWTERLEAAEELVKTIQSDKSGLLKAAVSPHALYTCPPDFIRKAGELAEKYDVIRHTHVSETAQEVQHHLSSHGVSPCRHLHELGFLTPKTVLAHAVHVTEEELLLLKENRSAVSHNPRSNLKLGSGVAPVRKMLKSGIPVGLGTDSAASNNRLSVLADMQTAALLHAGTEENSTAVQAEDWMSAAWNSGASMLGFPDSGRLEEGSAADVVLIRSDRLHMTPDIHERAADHLLFAAESADITDVWSNGKALMREGSLLTLDEEKVRAEAEAEWRKIAESNV</sequence>
<feature type="domain" description="Amidohydrolase-related" evidence="4">
    <location>
        <begin position="52"/>
        <end position="400"/>
    </location>
</feature>
<keyword evidence="3" id="KW-0862">Zinc</keyword>
<dbReference type="AlphaFoldDB" id="A0A969TY69"/>
<name>A0A969TY69_9BACI</name>
<dbReference type="GO" id="GO:0046872">
    <property type="term" value="F:metal ion binding"/>
    <property type="evidence" value="ECO:0007669"/>
    <property type="project" value="UniProtKB-KW"/>
</dbReference>
<comment type="caution">
    <text evidence="5">The sequence shown here is derived from an EMBL/GenBank/DDBJ whole genome shotgun (WGS) entry which is preliminary data.</text>
</comment>
<keyword evidence="2" id="KW-0378">Hydrolase</keyword>
<dbReference type="InterPro" id="IPR006680">
    <property type="entry name" value="Amidohydro-rel"/>
</dbReference>
<evidence type="ECO:0000313" key="6">
    <source>
        <dbReference type="Proteomes" id="UP000752012"/>
    </source>
</evidence>
<evidence type="ECO:0000259" key="4">
    <source>
        <dbReference type="Pfam" id="PF01979"/>
    </source>
</evidence>
<dbReference type="RefSeq" id="WP_168008829.1">
    <property type="nucleotide sequence ID" value="NZ_JAATHJ010000033.1"/>
</dbReference>
<organism evidence="5 6">
    <name type="scientific">Alkalicoccus luteus</name>
    <dbReference type="NCBI Taxonomy" id="1237094"/>
    <lineage>
        <taxon>Bacteria</taxon>
        <taxon>Bacillati</taxon>
        <taxon>Bacillota</taxon>
        <taxon>Bacilli</taxon>
        <taxon>Bacillales</taxon>
        <taxon>Bacillaceae</taxon>
        <taxon>Alkalicoccus</taxon>
    </lineage>
</organism>
<dbReference type="SUPFAM" id="SSF51556">
    <property type="entry name" value="Metallo-dependent hydrolases"/>
    <property type="match status" value="1"/>
</dbReference>
<keyword evidence="1" id="KW-0479">Metal-binding</keyword>
<dbReference type="Pfam" id="PF01979">
    <property type="entry name" value="Amidohydro_1"/>
    <property type="match status" value="1"/>
</dbReference>
<dbReference type="Proteomes" id="UP000752012">
    <property type="component" value="Unassembled WGS sequence"/>
</dbReference>
<dbReference type="Gene3D" id="2.30.40.10">
    <property type="entry name" value="Urease, subunit C, domain 1"/>
    <property type="match status" value="1"/>
</dbReference>